<comment type="similarity">
    <text evidence="2">Belongs to the autoinducer-2 exporter (AI-2E) (TC 2.A.86) family.</text>
</comment>
<feature type="transmembrane region" description="Helical" evidence="8">
    <location>
        <begin position="253"/>
        <end position="281"/>
    </location>
</feature>
<evidence type="ECO:0000313" key="9">
    <source>
        <dbReference type="EMBL" id="PIY96966.1"/>
    </source>
</evidence>
<feature type="transmembrane region" description="Helical" evidence="8">
    <location>
        <begin position="66"/>
        <end position="87"/>
    </location>
</feature>
<feature type="transmembrane region" description="Helical" evidence="8">
    <location>
        <begin position="12"/>
        <end position="30"/>
    </location>
</feature>
<protein>
    <recommendedName>
        <fullName evidence="11">AI-2E family transporter</fullName>
    </recommendedName>
</protein>
<dbReference type="GO" id="GO:0055085">
    <property type="term" value="P:transmembrane transport"/>
    <property type="evidence" value="ECO:0007669"/>
    <property type="project" value="TreeGrafter"/>
</dbReference>
<dbReference type="Proteomes" id="UP000230779">
    <property type="component" value="Unassembled WGS sequence"/>
</dbReference>
<evidence type="ECO:0000256" key="7">
    <source>
        <dbReference type="ARBA" id="ARBA00023136"/>
    </source>
</evidence>
<evidence type="ECO:0000256" key="3">
    <source>
        <dbReference type="ARBA" id="ARBA00022448"/>
    </source>
</evidence>
<comment type="subcellular location">
    <subcellularLocation>
        <location evidence="1">Cell membrane</location>
        <topology evidence="1">Multi-pass membrane protein</topology>
    </subcellularLocation>
</comment>
<feature type="transmembrane region" description="Helical" evidence="8">
    <location>
        <begin position="36"/>
        <end position="54"/>
    </location>
</feature>
<name>A0A2M7RKR0_9BACT</name>
<gene>
    <name evidence="9" type="ORF">COY66_02230</name>
</gene>
<dbReference type="EMBL" id="PFMD01000024">
    <property type="protein sequence ID" value="PIY96966.1"/>
    <property type="molecule type" value="Genomic_DNA"/>
</dbReference>
<dbReference type="PANTHER" id="PTHR21716:SF53">
    <property type="entry name" value="PERMEASE PERM-RELATED"/>
    <property type="match status" value="1"/>
</dbReference>
<dbReference type="GO" id="GO:0005886">
    <property type="term" value="C:plasma membrane"/>
    <property type="evidence" value="ECO:0007669"/>
    <property type="project" value="UniProtKB-SubCell"/>
</dbReference>
<feature type="transmembrane region" description="Helical" evidence="8">
    <location>
        <begin position="302"/>
        <end position="325"/>
    </location>
</feature>
<evidence type="ECO:0000256" key="2">
    <source>
        <dbReference type="ARBA" id="ARBA00009773"/>
    </source>
</evidence>
<keyword evidence="5 8" id="KW-0812">Transmembrane</keyword>
<evidence type="ECO:0000256" key="8">
    <source>
        <dbReference type="SAM" id="Phobius"/>
    </source>
</evidence>
<accession>A0A2M7RKR0</accession>
<dbReference type="PANTHER" id="PTHR21716">
    <property type="entry name" value="TRANSMEMBRANE PROTEIN"/>
    <property type="match status" value="1"/>
</dbReference>
<keyword evidence="4" id="KW-1003">Cell membrane</keyword>
<evidence type="ECO:0008006" key="11">
    <source>
        <dbReference type="Google" id="ProtNLM"/>
    </source>
</evidence>
<feature type="transmembrane region" description="Helical" evidence="8">
    <location>
        <begin position="212"/>
        <end position="241"/>
    </location>
</feature>
<evidence type="ECO:0000256" key="6">
    <source>
        <dbReference type="ARBA" id="ARBA00022989"/>
    </source>
</evidence>
<feature type="transmembrane region" description="Helical" evidence="8">
    <location>
        <begin position="153"/>
        <end position="172"/>
    </location>
</feature>
<proteinExistence type="inferred from homology"/>
<evidence type="ECO:0000256" key="1">
    <source>
        <dbReference type="ARBA" id="ARBA00004651"/>
    </source>
</evidence>
<keyword evidence="7 8" id="KW-0472">Membrane</keyword>
<evidence type="ECO:0000256" key="4">
    <source>
        <dbReference type="ARBA" id="ARBA00022475"/>
    </source>
</evidence>
<comment type="caution">
    <text evidence="9">The sequence shown here is derived from an EMBL/GenBank/DDBJ whole genome shotgun (WGS) entry which is preliminary data.</text>
</comment>
<dbReference type="AlphaFoldDB" id="A0A2M7RKR0"/>
<evidence type="ECO:0000256" key="5">
    <source>
        <dbReference type="ARBA" id="ARBA00022692"/>
    </source>
</evidence>
<evidence type="ECO:0000313" key="10">
    <source>
        <dbReference type="Proteomes" id="UP000230779"/>
    </source>
</evidence>
<dbReference type="Pfam" id="PF01594">
    <property type="entry name" value="AI-2E_transport"/>
    <property type="match status" value="1"/>
</dbReference>
<keyword evidence="3" id="KW-0813">Transport</keyword>
<dbReference type="InterPro" id="IPR002549">
    <property type="entry name" value="AI-2E-like"/>
</dbReference>
<reference evidence="9 10" key="1">
    <citation type="submission" date="2017-09" db="EMBL/GenBank/DDBJ databases">
        <title>Depth-based differentiation of microbial function through sediment-hosted aquifers and enrichment of novel symbionts in the deep terrestrial subsurface.</title>
        <authorList>
            <person name="Probst A.J."/>
            <person name="Ladd B."/>
            <person name="Jarett J.K."/>
            <person name="Geller-Mcgrath D.E."/>
            <person name="Sieber C.M."/>
            <person name="Emerson J.B."/>
            <person name="Anantharaman K."/>
            <person name="Thomas B.C."/>
            <person name="Malmstrom R."/>
            <person name="Stieglmeier M."/>
            <person name="Klingl A."/>
            <person name="Woyke T."/>
            <person name="Ryan C.M."/>
            <person name="Banfield J.F."/>
        </authorList>
    </citation>
    <scope>NUCLEOTIDE SEQUENCE [LARGE SCALE GENOMIC DNA]</scope>
    <source>
        <strain evidence="9">CG_4_10_14_0_8_um_filter_42_10</strain>
    </source>
</reference>
<sequence length="351" mass="38692">MEPLKQKMNVTISTGSIIKIIAIFLLLGFLYLVRDILAIIFISIVIASALDPWIDALQKRKIPRAIGILVVYLAIIGVVSLAVMLIVPPIVEQVKQITGSFPQYYDKLVQLYSTFQNFSNKYGVEGSVQNSLNSLSDSLAQLGSGIFTFSSRFLGGIIGLFAVMVMVFYLTIGEAGIKEFFHSIAPSKYQPYLVQKTNQVQHKLGQWLRGQLILSLIIFTLTFIGLTILGVKYALVLALIAGITEFIPYIGPIISAIPAVFLTFAMSPLKALLVVVLYIIIQQLENQIIVPKVMQKSVGLNPIVVIIVMLIGAKIAGVVGIILAVPTTTIIKIFLSDFFEERKEKEEKLET</sequence>
<keyword evidence="6 8" id="KW-1133">Transmembrane helix</keyword>
<organism evidence="9 10">
    <name type="scientific">Candidatus Kerfeldbacteria bacterium CG_4_10_14_0_8_um_filter_42_10</name>
    <dbReference type="NCBI Taxonomy" id="2014248"/>
    <lineage>
        <taxon>Bacteria</taxon>
        <taxon>Candidatus Kerfeldiibacteriota</taxon>
    </lineage>
</organism>